<reference evidence="2" key="2">
    <citation type="submission" date="2015-01" db="EMBL/GenBank/DDBJ databases">
        <title>Evolutionary Origins and Diversification of the Mycorrhizal Mutualists.</title>
        <authorList>
            <consortium name="DOE Joint Genome Institute"/>
            <consortium name="Mycorrhizal Genomics Consortium"/>
            <person name="Kohler A."/>
            <person name="Kuo A."/>
            <person name="Nagy L.G."/>
            <person name="Floudas D."/>
            <person name="Copeland A."/>
            <person name="Barry K.W."/>
            <person name="Cichocki N."/>
            <person name="Veneault-Fourrey C."/>
            <person name="LaButti K."/>
            <person name="Lindquist E.A."/>
            <person name="Lipzen A."/>
            <person name="Lundell T."/>
            <person name="Morin E."/>
            <person name="Murat C."/>
            <person name="Riley R."/>
            <person name="Ohm R."/>
            <person name="Sun H."/>
            <person name="Tunlid A."/>
            <person name="Henrissat B."/>
            <person name="Grigoriev I.V."/>
            <person name="Hibbett D.S."/>
            <person name="Martin F."/>
        </authorList>
    </citation>
    <scope>NUCLEOTIDE SEQUENCE [LARGE SCALE GENOMIC DNA]</scope>
    <source>
        <strain evidence="2">h7</strain>
    </source>
</reference>
<keyword evidence="2" id="KW-1185">Reference proteome</keyword>
<sequence>MDDLCCQRAKRGLEFTMLRESFESDTQVADQVESRELYLSWMLRGRLPQAANDSRGKQRYPPYWFDDVRDLAPSKAIKRCLIGMKPDATWSFISCMDWIPVASERGAHLLNPDNIPYILSRVFELNKVHEEAGGVTLVHRDLGIPNIHIYINVVKPDLQPIYRVQHKTSYAKLTFVDKLDEADIWIVEINGQYHGRLVHELEFLKASEPLLHVAFAQILPLFRLMLQLRGTLEVYVGPHNFTELESLENGPGLKVPGNIWYSFSREGCFICDEAVPADAIKKVDFGELVPQEQIILPLGRDGVDILSRHFTSLSPSLRKGVPDGNPPILESTELPEVPQSLSSCMTDYDAGMLDVKLAKALHVHERPPDSVVTKVTKKSS</sequence>
<gene>
    <name evidence="1" type="ORF">M413DRAFT_444902</name>
</gene>
<dbReference type="HOGENOM" id="CLU_061604_0_0_1"/>
<protein>
    <submittedName>
        <fullName evidence="1">Uncharacterized protein</fullName>
    </submittedName>
</protein>
<name>A0A0C3C0T1_HEBCY</name>
<organism evidence="1 2">
    <name type="scientific">Hebeloma cylindrosporum</name>
    <dbReference type="NCBI Taxonomy" id="76867"/>
    <lineage>
        <taxon>Eukaryota</taxon>
        <taxon>Fungi</taxon>
        <taxon>Dikarya</taxon>
        <taxon>Basidiomycota</taxon>
        <taxon>Agaricomycotina</taxon>
        <taxon>Agaricomycetes</taxon>
        <taxon>Agaricomycetidae</taxon>
        <taxon>Agaricales</taxon>
        <taxon>Agaricineae</taxon>
        <taxon>Hymenogastraceae</taxon>
        <taxon>Hebeloma</taxon>
    </lineage>
</organism>
<proteinExistence type="predicted"/>
<evidence type="ECO:0000313" key="2">
    <source>
        <dbReference type="Proteomes" id="UP000053424"/>
    </source>
</evidence>
<evidence type="ECO:0000313" key="1">
    <source>
        <dbReference type="EMBL" id="KIM42500.1"/>
    </source>
</evidence>
<dbReference type="Proteomes" id="UP000053424">
    <property type="component" value="Unassembled WGS sequence"/>
</dbReference>
<dbReference type="EMBL" id="KN831778">
    <property type="protein sequence ID" value="KIM42500.1"/>
    <property type="molecule type" value="Genomic_DNA"/>
</dbReference>
<reference evidence="1 2" key="1">
    <citation type="submission" date="2014-04" db="EMBL/GenBank/DDBJ databases">
        <authorList>
            <consortium name="DOE Joint Genome Institute"/>
            <person name="Kuo A."/>
            <person name="Gay G."/>
            <person name="Dore J."/>
            <person name="Kohler A."/>
            <person name="Nagy L.G."/>
            <person name="Floudas D."/>
            <person name="Copeland A."/>
            <person name="Barry K.W."/>
            <person name="Cichocki N."/>
            <person name="Veneault-Fourrey C."/>
            <person name="LaButti K."/>
            <person name="Lindquist E.A."/>
            <person name="Lipzen A."/>
            <person name="Lundell T."/>
            <person name="Morin E."/>
            <person name="Murat C."/>
            <person name="Sun H."/>
            <person name="Tunlid A."/>
            <person name="Henrissat B."/>
            <person name="Grigoriev I.V."/>
            <person name="Hibbett D.S."/>
            <person name="Martin F."/>
            <person name="Nordberg H.P."/>
            <person name="Cantor M.N."/>
            <person name="Hua S.X."/>
        </authorList>
    </citation>
    <scope>NUCLEOTIDE SEQUENCE [LARGE SCALE GENOMIC DNA]</scope>
    <source>
        <strain evidence="2">h7</strain>
    </source>
</reference>
<accession>A0A0C3C0T1</accession>
<dbReference type="AlphaFoldDB" id="A0A0C3C0T1"/>